<evidence type="ECO:0000256" key="3">
    <source>
        <dbReference type="ARBA" id="ARBA00023163"/>
    </source>
</evidence>
<dbReference type="InterPro" id="IPR000792">
    <property type="entry name" value="Tscrpt_reg_LuxR_C"/>
</dbReference>
<dbReference type="PRINTS" id="PR00038">
    <property type="entry name" value="HTHLUXR"/>
</dbReference>
<dbReference type="SUPFAM" id="SSF53474">
    <property type="entry name" value="alpha/beta-Hydrolases"/>
    <property type="match status" value="1"/>
</dbReference>
<dbReference type="SMART" id="SM00421">
    <property type="entry name" value="HTH_LUXR"/>
    <property type="match status" value="1"/>
</dbReference>
<feature type="domain" description="HTH luxR-type" evidence="4">
    <location>
        <begin position="263"/>
        <end position="328"/>
    </location>
</feature>
<dbReference type="InterPro" id="IPR036388">
    <property type="entry name" value="WH-like_DNA-bd_sf"/>
</dbReference>
<dbReference type="Proteomes" id="UP001521150">
    <property type="component" value="Unassembled WGS sequence"/>
</dbReference>
<keyword evidence="3" id="KW-0804">Transcription</keyword>
<keyword evidence="2" id="KW-0238">DNA-binding</keyword>
<evidence type="ECO:0000256" key="2">
    <source>
        <dbReference type="ARBA" id="ARBA00023125"/>
    </source>
</evidence>
<dbReference type="PANTHER" id="PTHR44688:SF16">
    <property type="entry name" value="DNA-BINDING TRANSCRIPTIONAL ACTIVATOR DEVR_DOSR"/>
    <property type="match status" value="1"/>
</dbReference>
<dbReference type="CDD" id="cd06170">
    <property type="entry name" value="LuxR_C_like"/>
    <property type="match status" value="1"/>
</dbReference>
<dbReference type="Pfam" id="PF12146">
    <property type="entry name" value="Hydrolase_4"/>
    <property type="match status" value="1"/>
</dbReference>
<dbReference type="PRINTS" id="PR00111">
    <property type="entry name" value="ABHYDROLASE"/>
</dbReference>
<name>A0ABS8ZWW2_9PSEU</name>
<dbReference type="InterPro" id="IPR000073">
    <property type="entry name" value="AB_hydrolase_1"/>
</dbReference>
<gene>
    <name evidence="5" type="ORF">LWC34_56475</name>
</gene>
<evidence type="ECO:0000259" key="4">
    <source>
        <dbReference type="PROSITE" id="PS50043"/>
    </source>
</evidence>
<keyword evidence="6" id="KW-1185">Reference proteome</keyword>
<keyword evidence="1" id="KW-0805">Transcription regulation</keyword>
<organism evidence="5 6">
    <name type="scientific">Kibdelosporangium philippinense</name>
    <dbReference type="NCBI Taxonomy" id="211113"/>
    <lineage>
        <taxon>Bacteria</taxon>
        <taxon>Bacillati</taxon>
        <taxon>Actinomycetota</taxon>
        <taxon>Actinomycetes</taxon>
        <taxon>Pseudonocardiales</taxon>
        <taxon>Pseudonocardiaceae</taxon>
        <taxon>Kibdelosporangium</taxon>
    </lineage>
</organism>
<dbReference type="Gene3D" id="3.40.50.1820">
    <property type="entry name" value="alpha/beta hydrolase"/>
    <property type="match status" value="1"/>
</dbReference>
<dbReference type="InterPro" id="IPR016032">
    <property type="entry name" value="Sig_transdc_resp-reg_C-effctor"/>
</dbReference>
<dbReference type="SUPFAM" id="SSF46894">
    <property type="entry name" value="C-terminal effector domain of the bipartite response regulators"/>
    <property type="match status" value="1"/>
</dbReference>
<comment type="caution">
    <text evidence="5">The sequence shown here is derived from an EMBL/GenBank/DDBJ whole genome shotgun (WGS) entry which is preliminary data.</text>
</comment>
<accession>A0ABS8ZWW2</accession>
<dbReference type="PANTHER" id="PTHR44688">
    <property type="entry name" value="DNA-BINDING TRANSCRIPTIONAL ACTIVATOR DEVR_DOSR"/>
    <property type="match status" value="1"/>
</dbReference>
<evidence type="ECO:0000256" key="1">
    <source>
        <dbReference type="ARBA" id="ARBA00023015"/>
    </source>
</evidence>
<reference evidence="5 6" key="1">
    <citation type="submission" date="2021-12" db="EMBL/GenBank/DDBJ databases">
        <title>Genome sequence of Kibdelosporangium philippinense ATCC 49844.</title>
        <authorList>
            <person name="Fedorov E.A."/>
            <person name="Omeragic M."/>
            <person name="Shalygina K.F."/>
            <person name="Maclea K.S."/>
        </authorList>
    </citation>
    <scope>NUCLEOTIDE SEQUENCE [LARGE SCALE GENOMIC DNA]</scope>
    <source>
        <strain evidence="5 6">ATCC 49844</strain>
    </source>
</reference>
<protein>
    <submittedName>
        <fullName evidence="5">Alpha/beta fold hydrolase</fullName>
    </submittedName>
</protein>
<dbReference type="PROSITE" id="PS50043">
    <property type="entry name" value="HTH_LUXR_2"/>
    <property type="match status" value="1"/>
</dbReference>
<dbReference type="RefSeq" id="WP_233735203.1">
    <property type="nucleotide sequence ID" value="NZ_JAJVCN010000006.1"/>
</dbReference>
<dbReference type="Pfam" id="PF00196">
    <property type="entry name" value="GerE"/>
    <property type="match status" value="1"/>
</dbReference>
<keyword evidence="5" id="KW-0378">Hydrolase</keyword>
<dbReference type="InterPro" id="IPR029058">
    <property type="entry name" value="AB_hydrolase_fold"/>
</dbReference>
<dbReference type="InterPro" id="IPR022742">
    <property type="entry name" value="Hydrolase_4"/>
</dbReference>
<sequence>MTTPLVRFARVGSHQVPWAAAGSGPPLIAGGWWCCDLEQEWQMSAFRDFMTRLAGGVTLVRYGRASGPSLDEQLATIDAIVRQVGAPVSLLGASSGGCISATYAAMYPDQVDRLVLYGAYGYGAEITTPEAQASIVDILARHWGVGSRFLAELFLPDATAAERQEFIRFQRATMSPQVAAASLQAVYKFDVREHLPRVQAPTMVLHRRADRVVPFRLGRAVAAQIPDATLVALDGANHMPWLGESDAVIEHIFRFVGVAKSSTADTTSSLSARELDVLRLVAAGLSDHEIAQRLNLSAHTVHRHVANIRTKLGLPSRTAAAAHAARSGLI</sequence>
<evidence type="ECO:0000313" key="5">
    <source>
        <dbReference type="EMBL" id="MCE7012149.1"/>
    </source>
</evidence>
<dbReference type="GO" id="GO:0016787">
    <property type="term" value="F:hydrolase activity"/>
    <property type="evidence" value="ECO:0007669"/>
    <property type="project" value="UniProtKB-KW"/>
</dbReference>
<evidence type="ECO:0000313" key="6">
    <source>
        <dbReference type="Proteomes" id="UP001521150"/>
    </source>
</evidence>
<proteinExistence type="predicted"/>
<dbReference type="EMBL" id="JAJVCN010000006">
    <property type="protein sequence ID" value="MCE7012149.1"/>
    <property type="molecule type" value="Genomic_DNA"/>
</dbReference>
<dbReference type="Gene3D" id="1.10.10.10">
    <property type="entry name" value="Winged helix-like DNA-binding domain superfamily/Winged helix DNA-binding domain"/>
    <property type="match status" value="1"/>
</dbReference>